<sequence length="423" mass="47183">MLQSNIPDSPYPRVVIVGAGFAGINLVKTLHNKPFQVVLLDRNNFHTFQPLLYQVATAGLEPSSIAFPIRGIFRRKNKFIYRLAEVEDVSPDTHTLNTSIGPIRYDYLVIATGSVSNFFGNKNFETYGSGMKSLYEAVGIRNYGLKNIEQALLLKDRAAQEKALTIVIAGGGPTGVELAGALAEFRKTIFPQDYPELSADLMHIYLIEGAPRLLANMSEQASAQTHKFLAEMGVKIYLQTLVKDYDGEVVYLGNGEQIPTQSFIWSAGVKGNALPGLREEQIKGGRIEVDTFNLVKGCSNVYAIGDVALMTDNDHPKGYPMLAQVAIQQGKNLGANLVRRQNKEPLRPFSYRDKGTMATIGRNKAVTDIGKLHLHGFIAWVMWGVVHLMFLMGFRNKLVVFINWMYSYFTYDKGTRILLKRHI</sequence>
<keyword evidence="5" id="KW-0809">Transit peptide</keyword>
<dbReference type="Proteomes" id="UP001501207">
    <property type="component" value="Unassembled WGS sequence"/>
</dbReference>
<keyword evidence="13" id="KW-1185">Reference proteome</keyword>
<evidence type="ECO:0000256" key="1">
    <source>
        <dbReference type="ARBA" id="ARBA00005272"/>
    </source>
</evidence>
<evidence type="ECO:0000256" key="3">
    <source>
        <dbReference type="ARBA" id="ARBA00022630"/>
    </source>
</evidence>
<evidence type="ECO:0000259" key="11">
    <source>
        <dbReference type="Pfam" id="PF22366"/>
    </source>
</evidence>
<protein>
    <recommendedName>
        <fullName evidence="2">NADH:ubiquinone reductase (non-electrogenic)</fullName>
        <ecNumber evidence="2">1.6.5.9</ecNumber>
    </recommendedName>
</protein>
<keyword evidence="4" id="KW-0274">FAD</keyword>
<dbReference type="SUPFAM" id="SSF51905">
    <property type="entry name" value="FAD/NAD(P)-binding domain"/>
    <property type="match status" value="1"/>
</dbReference>
<dbReference type="EMBL" id="BAABFN010000005">
    <property type="protein sequence ID" value="GAA4312973.1"/>
    <property type="molecule type" value="Genomic_DNA"/>
</dbReference>
<dbReference type="InterPro" id="IPR054585">
    <property type="entry name" value="NDH2-like_C"/>
</dbReference>
<dbReference type="InterPro" id="IPR023753">
    <property type="entry name" value="FAD/NAD-binding_dom"/>
</dbReference>
<dbReference type="InterPro" id="IPR045024">
    <property type="entry name" value="NDH-2"/>
</dbReference>
<keyword evidence="9" id="KW-1133">Transmembrane helix</keyword>
<feature type="domain" description="External alternative NADH-ubiquinone oxidoreductase-like C-terminal" evidence="11">
    <location>
        <begin position="354"/>
        <end position="409"/>
    </location>
</feature>
<feature type="transmembrane region" description="Helical" evidence="9">
    <location>
        <begin position="372"/>
        <end position="394"/>
    </location>
</feature>
<dbReference type="PANTHER" id="PTHR43706:SF47">
    <property type="entry name" value="EXTERNAL NADH-UBIQUINONE OXIDOREDUCTASE 1, MITOCHONDRIAL-RELATED"/>
    <property type="match status" value="1"/>
</dbReference>
<keyword evidence="7" id="KW-0520">NAD</keyword>
<keyword evidence="9" id="KW-0472">Membrane</keyword>
<gene>
    <name evidence="12" type="ORF">GCM10023143_22950</name>
</gene>
<evidence type="ECO:0000256" key="4">
    <source>
        <dbReference type="ARBA" id="ARBA00022827"/>
    </source>
</evidence>
<evidence type="ECO:0000256" key="6">
    <source>
        <dbReference type="ARBA" id="ARBA00023002"/>
    </source>
</evidence>
<evidence type="ECO:0000256" key="5">
    <source>
        <dbReference type="ARBA" id="ARBA00022946"/>
    </source>
</evidence>
<accession>A0ABP8FXD2</accession>
<comment type="caution">
    <text evidence="12">The sequence shown here is derived from an EMBL/GenBank/DDBJ whole genome shotgun (WGS) entry which is preliminary data.</text>
</comment>
<dbReference type="Pfam" id="PF22366">
    <property type="entry name" value="NDH2_C"/>
    <property type="match status" value="1"/>
</dbReference>
<dbReference type="InterPro" id="IPR036188">
    <property type="entry name" value="FAD/NAD-bd_sf"/>
</dbReference>
<dbReference type="Pfam" id="PF07992">
    <property type="entry name" value="Pyr_redox_2"/>
    <property type="match status" value="1"/>
</dbReference>
<keyword evidence="3" id="KW-0285">Flavoprotein</keyword>
<name>A0ABP8FXD2_9BACT</name>
<reference evidence="13" key="1">
    <citation type="journal article" date="2019" name="Int. J. Syst. Evol. Microbiol.">
        <title>The Global Catalogue of Microorganisms (GCM) 10K type strain sequencing project: providing services to taxonomists for standard genome sequencing and annotation.</title>
        <authorList>
            <consortium name="The Broad Institute Genomics Platform"/>
            <consortium name="The Broad Institute Genome Sequencing Center for Infectious Disease"/>
            <person name="Wu L."/>
            <person name="Ma J."/>
        </authorList>
    </citation>
    <scope>NUCLEOTIDE SEQUENCE [LARGE SCALE GENOMIC DNA]</scope>
    <source>
        <strain evidence="13">JCM 17664</strain>
    </source>
</reference>
<dbReference type="Gene3D" id="3.50.50.100">
    <property type="match status" value="1"/>
</dbReference>
<dbReference type="PRINTS" id="PR00368">
    <property type="entry name" value="FADPNR"/>
</dbReference>
<dbReference type="EC" id="1.6.5.9" evidence="2"/>
<comment type="catalytic activity">
    <reaction evidence="8">
        <text>a quinone + NADH + H(+) = a quinol + NAD(+)</text>
        <dbReference type="Rhea" id="RHEA:46160"/>
        <dbReference type="ChEBI" id="CHEBI:15378"/>
        <dbReference type="ChEBI" id="CHEBI:24646"/>
        <dbReference type="ChEBI" id="CHEBI:57540"/>
        <dbReference type="ChEBI" id="CHEBI:57945"/>
        <dbReference type="ChEBI" id="CHEBI:132124"/>
        <dbReference type="EC" id="1.6.5.9"/>
    </reaction>
</comment>
<keyword evidence="6" id="KW-0560">Oxidoreductase</keyword>
<evidence type="ECO:0000256" key="7">
    <source>
        <dbReference type="ARBA" id="ARBA00023027"/>
    </source>
</evidence>
<evidence type="ECO:0000313" key="13">
    <source>
        <dbReference type="Proteomes" id="UP001501207"/>
    </source>
</evidence>
<comment type="similarity">
    <text evidence="1">Belongs to the NADH dehydrogenase family.</text>
</comment>
<evidence type="ECO:0000256" key="8">
    <source>
        <dbReference type="ARBA" id="ARBA00047599"/>
    </source>
</evidence>
<proteinExistence type="inferred from homology"/>
<dbReference type="RefSeq" id="WP_344979395.1">
    <property type="nucleotide sequence ID" value="NZ_BAABFN010000005.1"/>
</dbReference>
<dbReference type="PRINTS" id="PR00411">
    <property type="entry name" value="PNDRDTASEI"/>
</dbReference>
<feature type="domain" description="FAD/NAD(P)-binding" evidence="10">
    <location>
        <begin position="13"/>
        <end position="330"/>
    </location>
</feature>
<keyword evidence="9" id="KW-0812">Transmembrane</keyword>
<evidence type="ECO:0000256" key="2">
    <source>
        <dbReference type="ARBA" id="ARBA00012637"/>
    </source>
</evidence>
<evidence type="ECO:0000256" key="9">
    <source>
        <dbReference type="SAM" id="Phobius"/>
    </source>
</evidence>
<evidence type="ECO:0000313" key="12">
    <source>
        <dbReference type="EMBL" id="GAA4312973.1"/>
    </source>
</evidence>
<evidence type="ECO:0000259" key="10">
    <source>
        <dbReference type="Pfam" id="PF07992"/>
    </source>
</evidence>
<dbReference type="PANTHER" id="PTHR43706">
    <property type="entry name" value="NADH DEHYDROGENASE"/>
    <property type="match status" value="1"/>
</dbReference>
<organism evidence="12 13">
    <name type="scientific">Compostibacter hankyongensis</name>
    <dbReference type="NCBI Taxonomy" id="1007089"/>
    <lineage>
        <taxon>Bacteria</taxon>
        <taxon>Pseudomonadati</taxon>
        <taxon>Bacteroidota</taxon>
        <taxon>Chitinophagia</taxon>
        <taxon>Chitinophagales</taxon>
        <taxon>Chitinophagaceae</taxon>
        <taxon>Compostibacter</taxon>
    </lineage>
</organism>